<dbReference type="EMBL" id="CP022745">
    <property type="protein sequence ID" value="ASY43033.1"/>
    <property type="molecule type" value="Genomic_DNA"/>
</dbReference>
<dbReference type="STRING" id="1192759.GCA_000277525_03928"/>
<dbReference type="RefSeq" id="WP_017184711.1">
    <property type="nucleotide sequence ID" value="NZ_BBQY01000004.1"/>
</dbReference>
<reference evidence="2 4" key="1">
    <citation type="submission" date="2014-12" db="EMBL/GenBank/DDBJ databases">
        <title>Whole genome sequencing of Sphingobium xenophagum OW59.</title>
        <authorList>
            <person name="Ohta Y."/>
            <person name="Nishi S."/>
            <person name="Hatada Y."/>
        </authorList>
    </citation>
    <scope>NUCLEOTIDE SEQUENCE [LARGE SCALE GENOMIC DNA]</scope>
    <source>
        <strain evidence="2 4">OW59</strain>
    </source>
</reference>
<dbReference type="AlphaFoldDB" id="A0A249MNU6"/>
<evidence type="ECO:0000313" key="2">
    <source>
        <dbReference type="EMBL" id="GBH30483.1"/>
    </source>
</evidence>
<dbReference type="EMBL" id="BBQY01000004">
    <property type="protein sequence ID" value="GBH30483.1"/>
    <property type="molecule type" value="Genomic_DNA"/>
</dbReference>
<keyword evidence="4" id="KW-1185">Reference proteome</keyword>
<sequence length="159" mass="17995">MQSAAFLDRGLHRRLVDGLYLEAMVMADEARSYFDGSNSLDEGMSDPLRRVSFACESLKVTTRLMHIIAWLLSQRAWQRGEIGDADLSDEKYRLGRATQTPPELAADFPFMARSLIDASQELYDRVARLQDRMDMMLGPATVRDANPARALIDRLHSAF</sequence>
<evidence type="ECO:0000313" key="4">
    <source>
        <dbReference type="Proteomes" id="UP000290975"/>
    </source>
</evidence>
<dbReference type="Proteomes" id="UP000290975">
    <property type="component" value="Unassembled WGS sequence"/>
</dbReference>
<dbReference type="InterPro" id="IPR010848">
    <property type="entry name" value="DUF1465"/>
</dbReference>
<name>A0A249MNU6_SPHXE</name>
<organism evidence="1 3">
    <name type="scientific">Sphingobium xenophagum</name>
    <dbReference type="NCBI Taxonomy" id="121428"/>
    <lineage>
        <taxon>Bacteria</taxon>
        <taxon>Pseudomonadati</taxon>
        <taxon>Pseudomonadota</taxon>
        <taxon>Alphaproteobacteria</taxon>
        <taxon>Sphingomonadales</taxon>
        <taxon>Sphingomonadaceae</taxon>
        <taxon>Sphingobium</taxon>
    </lineage>
</organism>
<dbReference type="InterPro" id="IPR038301">
    <property type="entry name" value="AraC-like_sf"/>
</dbReference>
<gene>
    <name evidence="1" type="ORF">CJD35_00100</name>
    <name evidence="2" type="ORF">MBESOW_P1738</name>
</gene>
<accession>A0A401J1J4</accession>
<dbReference type="KEGG" id="shyd:CJD35_00100"/>
<dbReference type="Pfam" id="PF07323">
    <property type="entry name" value="DUF1465"/>
    <property type="match status" value="1"/>
</dbReference>
<proteinExistence type="predicted"/>
<dbReference type="Proteomes" id="UP000217141">
    <property type="component" value="Chromosome I"/>
</dbReference>
<evidence type="ECO:0000313" key="1">
    <source>
        <dbReference type="EMBL" id="ASY43033.1"/>
    </source>
</evidence>
<evidence type="ECO:0000313" key="3">
    <source>
        <dbReference type="Proteomes" id="UP000217141"/>
    </source>
</evidence>
<protein>
    <submittedName>
        <fullName evidence="1">DUF1465 domain-containing protein</fullName>
    </submittedName>
    <submittedName>
        <fullName evidence="2">Regulator of CtrA degradation</fullName>
    </submittedName>
</protein>
<reference evidence="1 3" key="2">
    <citation type="submission" date="2017-08" db="EMBL/GenBank/DDBJ databases">
        <title>Whole Genome Sequence of Sphingobium hydrophobicum C1: Insights into Adaption to the Electronic-waste Contaminated Sediment.</title>
        <authorList>
            <person name="Song D."/>
            <person name="Chen X."/>
            <person name="Xu M."/>
        </authorList>
    </citation>
    <scope>NUCLEOTIDE SEQUENCE [LARGE SCALE GENOMIC DNA]</scope>
    <source>
        <strain evidence="1 3">C1</strain>
    </source>
</reference>
<dbReference type="Gene3D" id="1.10.8.930">
    <property type="entry name" value="Protein of unknown function DUF1465"/>
    <property type="match status" value="1"/>
</dbReference>
<accession>A0A249MNU6</accession>